<name>A0A7C5IZ02_9GAMM</name>
<comment type="caution">
    <text evidence="2">The sequence shown here is derived from an EMBL/GenBank/DDBJ whole genome shotgun (WGS) entry which is preliminary data.</text>
</comment>
<evidence type="ECO:0000256" key="1">
    <source>
        <dbReference type="SAM" id="MobiDB-lite"/>
    </source>
</evidence>
<reference evidence="2" key="1">
    <citation type="journal article" date="2020" name="mSystems">
        <title>Genome- and Community-Level Interaction Insights into Carbon Utilization and Element Cycling Functions of Hydrothermarchaeota in Hydrothermal Sediment.</title>
        <authorList>
            <person name="Zhou Z."/>
            <person name="Liu Y."/>
            <person name="Xu W."/>
            <person name="Pan J."/>
            <person name="Luo Z.H."/>
            <person name="Li M."/>
        </authorList>
    </citation>
    <scope>NUCLEOTIDE SEQUENCE [LARGE SCALE GENOMIC DNA]</scope>
    <source>
        <strain evidence="2">HyVt-535</strain>
    </source>
</reference>
<dbReference type="EMBL" id="DROM01000314">
    <property type="protein sequence ID" value="HHH13614.1"/>
    <property type="molecule type" value="Genomic_DNA"/>
</dbReference>
<dbReference type="AlphaFoldDB" id="A0A7C5IZ02"/>
<proteinExistence type="predicted"/>
<gene>
    <name evidence="2" type="ORF">ENJ98_05205</name>
</gene>
<organism evidence="2">
    <name type="scientific">Thiolapillus brandeum</name>
    <dbReference type="NCBI Taxonomy" id="1076588"/>
    <lineage>
        <taxon>Bacteria</taxon>
        <taxon>Pseudomonadati</taxon>
        <taxon>Pseudomonadota</taxon>
        <taxon>Gammaproteobacteria</taxon>
        <taxon>Chromatiales</taxon>
        <taxon>Sedimenticolaceae</taxon>
        <taxon>Thiolapillus</taxon>
    </lineage>
</organism>
<feature type="region of interest" description="Disordered" evidence="1">
    <location>
        <begin position="36"/>
        <end position="60"/>
    </location>
</feature>
<protein>
    <submittedName>
        <fullName evidence="2">Uncharacterized protein</fullName>
    </submittedName>
</protein>
<evidence type="ECO:0000313" key="2">
    <source>
        <dbReference type="EMBL" id="HHH13614.1"/>
    </source>
</evidence>
<accession>A0A7C5IZ02</accession>
<sequence>MKGLQLFSDRYLAQVSGADTEAILRFLEQFRLLQEAAGKPENRPREEERNLLDQNDEKTR</sequence>
<feature type="compositionally biased region" description="Basic and acidic residues" evidence="1">
    <location>
        <begin position="38"/>
        <end position="60"/>
    </location>
</feature>
<dbReference type="Proteomes" id="UP000886100">
    <property type="component" value="Unassembled WGS sequence"/>
</dbReference>